<evidence type="ECO:0000313" key="4">
    <source>
        <dbReference type="Proteomes" id="UP000054399"/>
    </source>
</evidence>
<keyword evidence="4" id="KW-1185">Reference proteome</keyword>
<feature type="transmembrane region" description="Helical" evidence="2">
    <location>
        <begin position="33"/>
        <end position="51"/>
    </location>
</feature>
<name>A0ABR3C323_9TREE</name>
<feature type="compositionally biased region" description="Pro residues" evidence="1">
    <location>
        <begin position="1"/>
        <end position="12"/>
    </location>
</feature>
<dbReference type="RefSeq" id="XP_066616150.1">
    <property type="nucleotide sequence ID" value="XM_066755864.1"/>
</dbReference>
<dbReference type="GeneID" id="91988165"/>
<sequence>MQIHPPIPPGSPPQATSPQFPSFMGTPPSPTTILPGPIILLILLPAIPLFLFSLGARPPDTSALPFSTNDLFVTTTLICLAGGTVLFLGVYPEVGGRVWGWIKDGGGGGDGVHWSGGASWNDVWDELGMGEMGDWMGWLLSGGAGGQRWMEQSAAGGVQQRAGVVVPRRPEWIWDERFRRWVRAPPPMQARMMLDHHSRHVIALQAFQPKWYSPNKPRLIPSLIIIAFIIFFIIILVRNFLKVVYSSESSSGNSSGKSGGSSSGNNSNKLPPTTTSWVERELRKRKTEEPKGTSKRVEKEHKAEEGKVKKAGKDALEKWGKKRDKEKEMLKKELEKRKMPLTGLEDRKKSKKDKRKKENAGKKDDAPEEGETKKSKNPTIKKFLHSEKADKTKDTGGTRWEPTDPNVAEVTIASSTANAQKEAERLKAGG</sequence>
<keyword evidence="2" id="KW-0812">Transmembrane</keyword>
<feature type="transmembrane region" description="Helical" evidence="2">
    <location>
        <begin position="219"/>
        <end position="241"/>
    </location>
</feature>
<evidence type="ECO:0000313" key="3">
    <source>
        <dbReference type="EMBL" id="KAL0253929.1"/>
    </source>
</evidence>
<dbReference type="EMBL" id="ATAM02000002">
    <property type="protein sequence ID" value="KAL0253929.1"/>
    <property type="molecule type" value="Genomic_DNA"/>
</dbReference>
<keyword evidence="2" id="KW-1133">Transmembrane helix</keyword>
<dbReference type="Proteomes" id="UP000054399">
    <property type="component" value="Unassembled WGS sequence"/>
</dbReference>
<reference evidence="3" key="2">
    <citation type="submission" date="2024-01" db="EMBL/GenBank/DDBJ databases">
        <title>Comparative genomics of Cryptococcus and Kwoniella reveals pathogenesis evolution and contrasting modes of karyotype evolution via chromosome fusion or intercentromeric recombination.</title>
        <authorList>
            <person name="Coelho M.A."/>
            <person name="David-Palma M."/>
            <person name="Shea T."/>
            <person name="Bowers K."/>
            <person name="Mcginley-Smith S."/>
            <person name="Mohammad A.W."/>
            <person name="Gnirke A."/>
            <person name="Yurkov A.M."/>
            <person name="Nowrousian M."/>
            <person name="Sun S."/>
            <person name="Cuomo C.A."/>
            <person name="Heitman J."/>
        </authorList>
    </citation>
    <scope>NUCLEOTIDE SEQUENCE</scope>
    <source>
        <strain evidence="3">IND107</strain>
    </source>
</reference>
<dbReference type="PANTHER" id="PTHR21515">
    <property type="entry name" value="MAJOR SPERM PROTEIN"/>
    <property type="match status" value="1"/>
</dbReference>
<feature type="compositionally biased region" description="Basic and acidic residues" evidence="1">
    <location>
        <begin position="384"/>
        <end position="396"/>
    </location>
</feature>
<proteinExistence type="predicted"/>
<protein>
    <submittedName>
        <fullName evidence="3">Uncharacterized protein</fullName>
    </submittedName>
</protein>
<feature type="compositionally biased region" description="Basic and acidic residues" evidence="1">
    <location>
        <begin position="356"/>
        <end position="374"/>
    </location>
</feature>
<keyword evidence="2" id="KW-0472">Membrane</keyword>
<reference evidence="3" key="1">
    <citation type="submission" date="2015-01" db="EMBL/GenBank/DDBJ databases">
        <authorList>
            <consortium name="The Broad Institute Genomics Platform"/>
            <person name="Cuomo C."/>
            <person name="Litvintseva A."/>
            <person name="Chen Y."/>
            <person name="Heitman J."/>
            <person name="Sun S."/>
            <person name="Springer D."/>
            <person name="Dromer F."/>
            <person name="Young S."/>
            <person name="Zeng Q."/>
            <person name="Gargeya S."/>
            <person name="Abouelleil A."/>
            <person name="Alvarado L."/>
            <person name="Chapman S.B."/>
            <person name="Gainer-Dewar J."/>
            <person name="Goldberg J."/>
            <person name="Griggs A."/>
            <person name="Gujja S."/>
            <person name="Hansen M."/>
            <person name="Howarth C."/>
            <person name="Imamovic A."/>
            <person name="Larimer J."/>
            <person name="Murphy C."/>
            <person name="Naylor J."/>
            <person name="Pearson M."/>
            <person name="Priest M."/>
            <person name="Roberts A."/>
            <person name="Saif S."/>
            <person name="Shea T."/>
            <person name="Sykes S."/>
            <person name="Wortman J."/>
            <person name="Nusbaum C."/>
            <person name="Birren B."/>
        </authorList>
    </citation>
    <scope>NUCLEOTIDE SEQUENCE</scope>
    <source>
        <strain evidence="3">IND107</strain>
    </source>
</reference>
<feature type="compositionally biased region" description="Basic and acidic residues" evidence="1">
    <location>
        <begin position="278"/>
        <end position="348"/>
    </location>
</feature>
<comment type="caution">
    <text evidence="3">The sequence shown here is derived from an EMBL/GenBank/DDBJ whole genome shotgun (WGS) entry which is preliminary data.</text>
</comment>
<feature type="region of interest" description="Disordered" evidence="1">
    <location>
        <begin position="248"/>
        <end position="407"/>
    </location>
</feature>
<feature type="transmembrane region" description="Helical" evidence="2">
    <location>
        <begin position="71"/>
        <end position="91"/>
    </location>
</feature>
<feature type="region of interest" description="Disordered" evidence="1">
    <location>
        <begin position="1"/>
        <end position="26"/>
    </location>
</feature>
<accession>A0ABR3C323</accession>
<evidence type="ECO:0000256" key="1">
    <source>
        <dbReference type="SAM" id="MobiDB-lite"/>
    </source>
</evidence>
<evidence type="ECO:0000256" key="2">
    <source>
        <dbReference type="SAM" id="Phobius"/>
    </source>
</evidence>
<organism evidence="3 4">
    <name type="scientific">Cryptococcus tetragattii IND107</name>
    <dbReference type="NCBI Taxonomy" id="1296105"/>
    <lineage>
        <taxon>Eukaryota</taxon>
        <taxon>Fungi</taxon>
        <taxon>Dikarya</taxon>
        <taxon>Basidiomycota</taxon>
        <taxon>Agaricomycotina</taxon>
        <taxon>Tremellomycetes</taxon>
        <taxon>Tremellales</taxon>
        <taxon>Cryptococcaceae</taxon>
        <taxon>Cryptococcus</taxon>
        <taxon>Cryptococcus gattii species complex</taxon>
    </lineage>
</organism>
<gene>
    <name evidence="3" type="ORF">I308_101307</name>
</gene>